<dbReference type="InterPro" id="IPR023210">
    <property type="entry name" value="NADP_OxRdtase_dom"/>
</dbReference>
<dbReference type="RefSeq" id="WP_079687898.1">
    <property type="nucleotide sequence ID" value="NZ_FUZU01000002.1"/>
</dbReference>
<dbReference type="CDD" id="cd19092">
    <property type="entry name" value="AKR_BsYcsN_EcYdhF-like"/>
    <property type="match status" value="1"/>
</dbReference>
<dbReference type="SUPFAM" id="SSF51430">
    <property type="entry name" value="NAD(P)-linked oxidoreductase"/>
    <property type="match status" value="1"/>
</dbReference>
<dbReference type="OrthoDB" id="9773828at2"/>
<organism evidence="2 3">
    <name type="scientific">Ohtaekwangia koreensis</name>
    <dbReference type="NCBI Taxonomy" id="688867"/>
    <lineage>
        <taxon>Bacteria</taxon>
        <taxon>Pseudomonadati</taxon>
        <taxon>Bacteroidota</taxon>
        <taxon>Cytophagia</taxon>
        <taxon>Cytophagales</taxon>
        <taxon>Fulvivirgaceae</taxon>
        <taxon>Ohtaekwangia</taxon>
    </lineage>
</organism>
<dbReference type="GO" id="GO:0005829">
    <property type="term" value="C:cytosol"/>
    <property type="evidence" value="ECO:0007669"/>
    <property type="project" value="TreeGrafter"/>
</dbReference>
<evidence type="ECO:0000313" key="2">
    <source>
        <dbReference type="EMBL" id="SKC76259.1"/>
    </source>
</evidence>
<dbReference type="PANTHER" id="PTHR43364">
    <property type="entry name" value="NADH-SPECIFIC METHYLGLYOXAL REDUCTASE-RELATED"/>
    <property type="match status" value="1"/>
</dbReference>
<keyword evidence="3" id="KW-1185">Reference proteome</keyword>
<gene>
    <name evidence="2" type="ORF">SAMN05660236_3372</name>
</gene>
<dbReference type="AlphaFoldDB" id="A0A1T5LKY2"/>
<name>A0A1T5LKY2_9BACT</name>
<evidence type="ECO:0000259" key="1">
    <source>
        <dbReference type="Pfam" id="PF00248"/>
    </source>
</evidence>
<feature type="domain" description="NADP-dependent oxidoreductase" evidence="1">
    <location>
        <begin position="15"/>
        <end position="279"/>
    </location>
</feature>
<dbReference type="Proteomes" id="UP000190961">
    <property type="component" value="Unassembled WGS sequence"/>
</dbReference>
<accession>A0A1T5LKY2</accession>
<dbReference type="InterPro" id="IPR036812">
    <property type="entry name" value="NAD(P)_OxRdtase_dom_sf"/>
</dbReference>
<dbReference type="InterPro" id="IPR050523">
    <property type="entry name" value="AKR_Detox_Biosynth"/>
</dbReference>
<dbReference type="PANTHER" id="PTHR43364:SF1">
    <property type="entry name" value="OXIDOREDUCTASE YDHF"/>
    <property type="match status" value="1"/>
</dbReference>
<dbReference type="Pfam" id="PF00248">
    <property type="entry name" value="Aldo_ket_red"/>
    <property type="match status" value="1"/>
</dbReference>
<proteinExistence type="predicted"/>
<sequence>MERRKLHAQGPVFSRIIAGAWRWNLPEAAVNQLIDASLEQGITTFDHADIYGDHSNEVIFGNILRRNPSLRQKMELVTKCGIKFPSAHRPSSWVKHYDTSREHIFWSVENSLKTLATDRIDLLLIHRPDPLLNPEEVAEAFGLLKQSGKVLHFGVSNFTPAQFEMLQSYISFPLVTNQIEISLASHAPLFDGSLDILMKHRVAPMAWSPLGGGKLIADHAAVFSKASKYTATETQMALAWLLKHPAGIFPVIGTTKPERIAESAHAIDINLDVQDWFEMLKIVQGKEMP</sequence>
<reference evidence="2 3" key="1">
    <citation type="submission" date="2017-02" db="EMBL/GenBank/DDBJ databases">
        <authorList>
            <person name="Peterson S.W."/>
        </authorList>
    </citation>
    <scope>NUCLEOTIDE SEQUENCE [LARGE SCALE GENOMIC DNA]</scope>
    <source>
        <strain evidence="2 3">DSM 25262</strain>
    </source>
</reference>
<dbReference type="STRING" id="688867.SAMN05660236_3372"/>
<evidence type="ECO:0000313" key="3">
    <source>
        <dbReference type="Proteomes" id="UP000190961"/>
    </source>
</evidence>
<dbReference type="EMBL" id="FUZU01000002">
    <property type="protein sequence ID" value="SKC76259.1"/>
    <property type="molecule type" value="Genomic_DNA"/>
</dbReference>
<protein>
    <submittedName>
        <fullName evidence="2">Predicted oxidoreductase</fullName>
    </submittedName>
</protein>
<dbReference type="Gene3D" id="3.20.20.100">
    <property type="entry name" value="NADP-dependent oxidoreductase domain"/>
    <property type="match status" value="1"/>
</dbReference>